<keyword evidence="1" id="KW-0472">Membrane</keyword>
<proteinExistence type="predicted"/>
<dbReference type="EMBL" id="JBHUME010000005">
    <property type="protein sequence ID" value="MFD2612043.1"/>
    <property type="molecule type" value="Genomic_DNA"/>
</dbReference>
<evidence type="ECO:0000313" key="2">
    <source>
        <dbReference type="EMBL" id="MFD2612043.1"/>
    </source>
</evidence>
<keyword evidence="3" id="KW-1185">Reference proteome</keyword>
<gene>
    <name evidence="2" type="ORF">ACFSUF_06335</name>
</gene>
<protein>
    <submittedName>
        <fullName evidence="2">Sporulation protein YpjB</fullName>
    </submittedName>
</protein>
<evidence type="ECO:0000313" key="3">
    <source>
        <dbReference type="Proteomes" id="UP001597541"/>
    </source>
</evidence>
<dbReference type="InterPro" id="IPR014231">
    <property type="entry name" value="Spore_YpjB"/>
</dbReference>
<dbReference type="RefSeq" id="WP_377601233.1">
    <property type="nucleotide sequence ID" value="NZ_JBHUME010000005.1"/>
</dbReference>
<evidence type="ECO:0000256" key="1">
    <source>
        <dbReference type="SAM" id="Phobius"/>
    </source>
</evidence>
<accession>A0ABW5PBT2</accession>
<keyword evidence="1" id="KW-1133">Transmembrane helix</keyword>
<reference evidence="3" key="1">
    <citation type="journal article" date="2019" name="Int. J. Syst. Evol. Microbiol.">
        <title>The Global Catalogue of Microorganisms (GCM) 10K type strain sequencing project: providing services to taxonomists for standard genome sequencing and annotation.</title>
        <authorList>
            <consortium name="The Broad Institute Genomics Platform"/>
            <consortium name="The Broad Institute Genome Sequencing Center for Infectious Disease"/>
            <person name="Wu L."/>
            <person name="Ma J."/>
        </authorList>
    </citation>
    <scope>NUCLEOTIDE SEQUENCE [LARGE SCALE GENOMIC DNA]</scope>
    <source>
        <strain evidence="3">KCTC 3950</strain>
    </source>
</reference>
<comment type="caution">
    <text evidence="2">The sequence shown here is derived from an EMBL/GenBank/DDBJ whole genome shotgun (WGS) entry which is preliminary data.</text>
</comment>
<sequence length="299" mass="33906">MLSNMRWGWILLLLYAGAAIALSGCGNENRSAYMTLAGVEQNEEFQKTNQLNQAADKMYKAVYAAESFEEILAIRQELNKFGVRLVKVNFTGITSKDGARALYDTLLAAQTEFNRVQFDQEQAIKAIARLRLATDALTHPTQPMWLQYYRGIGEVVDQLDQAVKASDWGRAITGFNDLKEHYAFIRPAVLVQRPVQEEEKVTFTLKYLENELSEPDISKRQVLIGISNLRMMLSDLFAKKDTAVYSAAVSPGNPWIWSSAIGAAILTVLTYVGYVRYRHERNYVPVRKERRGGKVYTLF</sequence>
<dbReference type="Proteomes" id="UP001597541">
    <property type="component" value="Unassembled WGS sequence"/>
</dbReference>
<keyword evidence="1" id="KW-0812">Transmembrane</keyword>
<feature type="transmembrane region" description="Helical" evidence="1">
    <location>
        <begin position="255"/>
        <end position="274"/>
    </location>
</feature>
<dbReference type="Pfam" id="PF09577">
    <property type="entry name" value="Spore_YpjB"/>
    <property type="match status" value="1"/>
</dbReference>
<name>A0ABW5PBT2_9BACL</name>
<organism evidence="2 3">
    <name type="scientific">Paenibacillus gansuensis</name>
    <dbReference type="NCBI Taxonomy" id="306542"/>
    <lineage>
        <taxon>Bacteria</taxon>
        <taxon>Bacillati</taxon>
        <taxon>Bacillota</taxon>
        <taxon>Bacilli</taxon>
        <taxon>Bacillales</taxon>
        <taxon>Paenibacillaceae</taxon>
        <taxon>Paenibacillus</taxon>
    </lineage>
</organism>
<dbReference type="PROSITE" id="PS51257">
    <property type="entry name" value="PROKAR_LIPOPROTEIN"/>
    <property type="match status" value="1"/>
</dbReference>